<dbReference type="GO" id="GO:0046872">
    <property type="term" value="F:metal ion binding"/>
    <property type="evidence" value="ECO:0007669"/>
    <property type="project" value="UniProtKB-KW"/>
</dbReference>
<dbReference type="NCBIfam" id="TIGR03914">
    <property type="entry name" value="UDG_fam_dom"/>
    <property type="match status" value="1"/>
</dbReference>
<dbReference type="SUPFAM" id="SSF52141">
    <property type="entry name" value="Uracil-DNA glycosylase-like"/>
    <property type="match status" value="1"/>
</dbReference>
<dbReference type="InterPro" id="IPR005273">
    <property type="entry name" value="Ura-DNA_glyco_family4"/>
</dbReference>
<keyword evidence="7" id="KW-0408">Iron</keyword>
<dbReference type="PANTHER" id="PTHR33693:SF9">
    <property type="entry name" value="TYPE-4 URACIL-DNA GLYCOSYLASE"/>
    <property type="match status" value="1"/>
</dbReference>
<proteinExistence type="inferred from homology"/>
<keyword evidence="6" id="KW-0378">Hydrolase</keyword>
<dbReference type="AlphaFoldDB" id="A0A0A6UDE6"/>
<dbReference type="GO" id="GO:0097506">
    <property type="term" value="F:deaminated base DNA N-glycosylase activity"/>
    <property type="evidence" value="ECO:0007669"/>
    <property type="project" value="UniProtKB-ARBA"/>
</dbReference>
<gene>
    <name evidence="11" type="ORF">MB27_36340</name>
</gene>
<dbReference type="Gene3D" id="3.40.470.10">
    <property type="entry name" value="Uracil-DNA glycosylase-like domain"/>
    <property type="match status" value="1"/>
</dbReference>
<dbReference type="InterPro" id="IPR005122">
    <property type="entry name" value="Uracil-DNA_glycosylase-like"/>
</dbReference>
<evidence type="ECO:0000256" key="5">
    <source>
        <dbReference type="ARBA" id="ARBA00022763"/>
    </source>
</evidence>
<dbReference type="STRING" id="1869.MB27_36340"/>
<accession>A0A0A6UDE6</accession>
<dbReference type="NCBIfam" id="TIGR00758">
    <property type="entry name" value="UDG_fam4"/>
    <property type="match status" value="1"/>
</dbReference>
<keyword evidence="4" id="KW-0479">Metal-binding</keyword>
<reference evidence="11 12" key="1">
    <citation type="submission" date="2014-10" db="EMBL/GenBank/DDBJ databases">
        <title>Draft genome sequence of Actinoplanes utahensis NRRL 12052.</title>
        <authorList>
            <person name="Velasco-Bucheli B."/>
            <person name="del Cerro C."/>
            <person name="Hormigo D."/>
            <person name="Garcia J.L."/>
            <person name="Acebal C."/>
            <person name="Arroyo M."/>
            <person name="de la Mata I."/>
        </authorList>
    </citation>
    <scope>NUCLEOTIDE SEQUENCE [LARGE SCALE GENOMIC DNA]</scope>
    <source>
        <strain evidence="11 12">NRRL 12052</strain>
    </source>
</reference>
<evidence type="ECO:0000256" key="7">
    <source>
        <dbReference type="ARBA" id="ARBA00023004"/>
    </source>
</evidence>
<evidence type="ECO:0000256" key="3">
    <source>
        <dbReference type="ARBA" id="ARBA00022485"/>
    </source>
</evidence>
<dbReference type="Proteomes" id="UP000054537">
    <property type="component" value="Unassembled WGS sequence"/>
</dbReference>
<dbReference type="eggNOG" id="COG1573">
    <property type="taxonomic scope" value="Bacteria"/>
</dbReference>
<dbReference type="RefSeq" id="WP_043532517.1">
    <property type="nucleotide sequence ID" value="NZ_BAABKU010000011.1"/>
</dbReference>
<dbReference type="CDD" id="cd10030">
    <property type="entry name" value="UDG-F4_TTUDGA_SPO1dp_like"/>
    <property type="match status" value="1"/>
</dbReference>
<organism evidence="11 12">
    <name type="scientific">Actinoplanes utahensis</name>
    <dbReference type="NCBI Taxonomy" id="1869"/>
    <lineage>
        <taxon>Bacteria</taxon>
        <taxon>Bacillati</taxon>
        <taxon>Actinomycetota</taxon>
        <taxon>Actinomycetes</taxon>
        <taxon>Micromonosporales</taxon>
        <taxon>Micromonosporaceae</taxon>
        <taxon>Actinoplanes</taxon>
    </lineage>
</organism>
<evidence type="ECO:0000256" key="4">
    <source>
        <dbReference type="ARBA" id="ARBA00022723"/>
    </source>
</evidence>
<keyword evidence="8" id="KW-0411">Iron-sulfur</keyword>
<keyword evidence="9" id="KW-0234">DNA repair</keyword>
<evidence type="ECO:0000256" key="1">
    <source>
        <dbReference type="ARBA" id="ARBA00006521"/>
    </source>
</evidence>
<sequence length="220" mass="23762">MSRTEAPVGAQQWVPPHARSIDELKSAATDCHGCELFENATQTVFGRGAPDARIVFVGEQPGDVEDQHGLPFVGPAGRLLRTAVDDAGINPAELYITNAVKHFRFVQRGARRIHQTPETTHITACRPWVVAEFALLKPELVVILGATAGKALLGPSFRVTRSRGQLMPWPASAQHPEDFPVAQIQALATIHPSAVLRADDRETAYRGLVDDLRVAAAAVA</sequence>
<feature type="domain" description="Uracil-DNA glycosylase-like" evidence="10">
    <location>
        <begin position="45"/>
        <end position="213"/>
    </location>
</feature>
<dbReference type="InterPro" id="IPR036895">
    <property type="entry name" value="Uracil-DNA_glycosylase-like_sf"/>
</dbReference>
<dbReference type="SMART" id="SM00986">
    <property type="entry name" value="UDG"/>
    <property type="match status" value="1"/>
</dbReference>
<evidence type="ECO:0000259" key="10">
    <source>
        <dbReference type="SMART" id="SM00986"/>
    </source>
</evidence>
<dbReference type="EMBL" id="JRTT01000133">
    <property type="protein sequence ID" value="KHD73108.1"/>
    <property type="molecule type" value="Genomic_DNA"/>
</dbReference>
<keyword evidence="3" id="KW-0004">4Fe-4S</keyword>
<name>A0A0A6UDE6_ACTUT</name>
<evidence type="ECO:0000256" key="8">
    <source>
        <dbReference type="ARBA" id="ARBA00023014"/>
    </source>
</evidence>
<comment type="similarity">
    <text evidence="1">Belongs to the uracil-DNA glycosylase (UDG) superfamily. Type 4 (UDGa) family.</text>
</comment>
<dbReference type="OrthoDB" id="5290748at2"/>
<protein>
    <recommendedName>
        <fullName evidence="2">Type-4 uracil-DNA glycosylase</fullName>
    </recommendedName>
</protein>
<comment type="caution">
    <text evidence="11">The sequence shown here is derived from an EMBL/GenBank/DDBJ whole genome shotgun (WGS) entry which is preliminary data.</text>
</comment>
<evidence type="ECO:0000256" key="2">
    <source>
        <dbReference type="ARBA" id="ARBA00019403"/>
    </source>
</evidence>
<evidence type="ECO:0000256" key="6">
    <source>
        <dbReference type="ARBA" id="ARBA00022801"/>
    </source>
</evidence>
<dbReference type="PANTHER" id="PTHR33693">
    <property type="entry name" value="TYPE-5 URACIL-DNA GLYCOSYLASE"/>
    <property type="match status" value="1"/>
</dbReference>
<dbReference type="GO" id="GO:0006281">
    <property type="term" value="P:DNA repair"/>
    <property type="evidence" value="ECO:0007669"/>
    <property type="project" value="UniProtKB-KW"/>
</dbReference>
<evidence type="ECO:0000313" key="11">
    <source>
        <dbReference type="EMBL" id="KHD73108.1"/>
    </source>
</evidence>
<keyword evidence="5" id="KW-0227">DNA damage</keyword>
<keyword evidence="12" id="KW-1185">Reference proteome</keyword>
<evidence type="ECO:0000313" key="12">
    <source>
        <dbReference type="Proteomes" id="UP000054537"/>
    </source>
</evidence>
<dbReference type="GO" id="GO:0051539">
    <property type="term" value="F:4 iron, 4 sulfur cluster binding"/>
    <property type="evidence" value="ECO:0007669"/>
    <property type="project" value="UniProtKB-KW"/>
</dbReference>
<dbReference type="InterPro" id="IPR051536">
    <property type="entry name" value="UDG_Type-4/5"/>
</dbReference>
<dbReference type="Pfam" id="PF03167">
    <property type="entry name" value="UDG"/>
    <property type="match status" value="1"/>
</dbReference>
<dbReference type="SMART" id="SM00987">
    <property type="entry name" value="UreE_C"/>
    <property type="match status" value="1"/>
</dbReference>
<evidence type="ECO:0000256" key="9">
    <source>
        <dbReference type="ARBA" id="ARBA00023204"/>
    </source>
</evidence>